<dbReference type="Pfam" id="PF15019">
    <property type="entry name" value="C9orf72-like"/>
    <property type="match status" value="1"/>
</dbReference>
<evidence type="ECO:0000313" key="3">
    <source>
        <dbReference type="Proteomes" id="UP000054630"/>
    </source>
</evidence>
<dbReference type="OrthoDB" id="10252077at2759"/>
<dbReference type="AlphaFoldDB" id="A0A0V0SH48"/>
<organism evidence="2 3">
    <name type="scientific">Trichinella nelsoni</name>
    <dbReference type="NCBI Taxonomy" id="6336"/>
    <lineage>
        <taxon>Eukaryota</taxon>
        <taxon>Metazoa</taxon>
        <taxon>Ecdysozoa</taxon>
        <taxon>Nematoda</taxon>
        <taxon>Enoplea</taxon>
        <taxon>Dorylaimia</taxon>
        <taxon>Trichinellida</taxon>
        <taxon>Trichinellidae</taxon>
        <taxon>Trichinella</taxon>
    </lineage>
</organism>
<dbReference type="PANTHER" id="PTHR31855:SF2">
    <property type="entry name" value="GUANINE NUCLEOTIDE EXCHANGE FACTOR C9ORF72"/>
    <property type="match status" value="1"/>
</dbReference>
<feature type="compositionally biased region" description="Basic and acidic residues" evidence="1">
    <location>
        <begin position="63"/>
        <end position="87"/>
    </location>
</feature>
<dbReference type="PANTHER" id="PTHR31855">
    <property type="entry name" value="GUANINE NUCLEOTIDE EXCHANGE C9ORF72"/>
    <property type="match status" value="1"/>
</dbReference>
<feature type="region of interest" description="Disordered" evidence="1">
    <location>
        <begin position="61"/>
        <end position="123"/>
    </location>
</feature>
<evidence type="ECO:0000313" key="2">
    <source>
        <dbReference type="EMBL" id="KRX26093.1"/>
    </source>
</evidence>
<dbReference type="STRING" id="6336.A0A0V0SH48"/>
<dbReference type="GO" id="GO:0006914">
    <property type="term" value="P:autophagy"/>
    <property type="evidence" value="ECO:0007669"/>
    <property type="project" value="TreeGrafter"/>
</dbReference>
<name>A0A0V0SH48_9BILA</name>
<proteinExistence type="predicted"/>
<dbReference type="EMBL" id="JYDL01000009">
    <property type="protein sequence ID" value="KRX26093.1"/>
    <property type="molecule type" value="Genomic_DNA"/>
</dbReference>
<accession>A0A0V0SH48</accession>
<dbReference type="GO" id="GO:0005768">
    <property type="term" value="C:endosome"/>
    <property type="evidence" value="ECO:0007669"/>
    <property type="project" value="TreeGrafter"/>
</dbReference>
<dbReference type="GO" id="GO:0005776">
    <property type="term" value="C:autophagosome"/>
    <property type="evidence" value="ECO:0007669"/>
    <property type="project" value="TreeGrafter"/>
</dbReference>
<dbReference type="InterPro" id="IPR027819">
    <property type="entry name" value="C9orf72"/>
</dbReference>
<dbReference type="GO" id="GO:0006897">
    <property type="term" value="P:endocytosis"/>
    <property type="evidence" value="ECO:0007669"/>
    <property type="project" value="TreeGrafter"/>
</dbReference>
<keyword evidence="3" id="KW-1185">Reference proteome</keyword>
<reference evidence="2 3" key="1">
    <citation type="submission" date="2015-01" db="EMBL/GenBank/DDBJ databases">
        <title>Evolution of Trichinella species and genotypes.</title>
        <authorList>
            <person name="Korhonen P.K."/>
            <person name="Edoardo P."/>
            <person name="Giuseppe L.R."/>
            <person name="Gasser R.B."/>
        </authorList>
    </citation>
    <scope>NUCLEOTIDE SEQUENCE [LARGE SCALE GENOMIC DNA]</scope>
    <source>
        <strain evidence="2">ISS37</strain>
    </source>
</reference>
<dbReference type="PROSITE" id="PS51835">
    <property type="entry name" value="DENN_C9ORF72"/>
    <property type="match status" value="1"/>
</dbReference>
<gene>
    <name evidence="2" type="ORF">T07_6135</name>
</gene>
<sequence length="651" mass="74142">MEADIYELISNALNEQSCHVSVPLQNSCGIDRIVWSVWSYIMGPELNFVWEFVSSEADLLPHTSEDNRSEEQMDNNIKTDENQEKSSDGLVGNYREPSVDDVQANSGQKPKQDDSACETSAAEESMQSADKFSSACCLDIANIQLDKQVPDSAEHHQDVPFFDMDDDRYVAMHTLSSEIYSTHMIESVELKILRLAERKMGVASYIFAARYHDQRAVHSIALVMNENRLGWFFKIQPLFQLFFNDFVVKLKASILMESREELLTRMTSEFVQILRVVSELERYSLEAVPFNISDTHFAEVKVQENKFLCRCITTHLRCQGYTIVVGKSTKSINKMIKTLAFVTYRDRWCMSKVLPTNVDEANETELISSRQFYSPYLVLQGCCKLNLSTILSQAYYCNWPFCVIDVDAQTVCSSLPWEKHQEIRQQVRRRDLQKIFLPDSPIASVKINFKEHDAGDNLVSPFLKQLDYLPYESAVREGFTLQFLRSLALRALALDIYAESESNAGKERSNICIKTLRKALDLTVTGDYLTVLAIADQMRPTAIAKASVTSRSLGRARSSPQPDYYHVIARRRRAGVDRRVRPRGHILRMATAGSAAPFRSSRFAGNILASTRQMKSTIFINKYEQGPSPARCQQPKYMHIPHQIGKVVIKS</sequence>
<dbReference type="Proteomes" id="UP000054630">
    <property type="component" value="Unassembled WGS sequence"/>
</dbReference>
<evidence type="ECO:0000256" key="1">
    <source>
        <dbReference type="SAM" id="MobiDB-lite"/>
    </source>
</evidence>
<protein>
    <submittedName>
        <fullName evidence="2">Protein C9orf72</fullName>
    </submittedName>
</protein>
<dbReference type="GO" id="GO:0005085">
    <property type="term" value="F:guanyl-nucleotide exchange factor activity"/>
    <property type="evidence" value="ECO:0007669"/>
    <property type="project" value="InterPro"/>
</dbReference>
<comment type="caution">
    <text evidence="2">The sequence shown here is derived from an EMBL/GenBank/DDBJ whole genome shotgun (WGS) entry which is preliminary data.</text>
</comment>